<evidence type="ECO:0000256" key="5">
    <source>
        <dbReference type="ARBA" id="ARBA00022741"/>
    </source>
</evidence>
<organism evidence="9 10">
    <name type="scientific">Corticicoccus populi</name>
    <dbReference type="NCBI Taxonomy" id="1812821"/>
    <lineage>
        <taxon>Bacteria</taxon>
        <taxon>Bacillati</taxon>
        <taxon>Bacillota</taxon>
        <taxon>Bacilli</taxon>
        <taxon>Bacillales</taxon>
        <taxon>Staphylococcaceae</taxon>
        <taxon>Corticicoccus</taxon>
    </lineage>
</organism>
<dbReference type="Gene3D" id="3.30.420.40">
    <property type="match status" value="2"/>
</dbReference>
<evidence type="ECO:0000256" key="1">
    <source>
        <dbReference type="ARBA" id="ARBA00006479"/>
    </source>
</evidence>
<dbReference type="InterPro" id="IPR043129">
    <property type="entry name" value="ATPase_NBD"/>
</dbReference>
<keyword evidence="6" id="KW-0418">Kinase</keyword>
<evidence type="ECO:0000313" key="9">
    <source>
        <dbReference type="EMBL" id="MFD2829433.1"/>
    </source>
</evidence>
<name>A0ABW5WTU5_9STAP</name>
<protein>
    <recommendedName>
        <fullName evidence="3">Glucokinase</fullName>
        <ecNumber evidence="2">2.7.1.2</ecNumber>
    </recommendedName>
    <alternativeName>
        <fullName evidence="8">Glucose kinase</fullName>
    </alternativeName>
</protein>
<evidence type="ECO:0000256" key="4">
    <source>
        <dbReference type="ARBA" id="ARBA00022679"/>
    </source>
</evidence>
<keyword evidence="5" id="KW-0547">Nucleotide-binding</keyword>
<evidence type="ECO:0000256" key="3">
    <source>
        <dbReference type="ARBA" id="ARBA00014701"/>
    </source>
</evidence>
<keyword evidence="7" id="KW-0067">ATP-binding</keyword>
<dbReference type="PANTHER" id="PTHR18964:SF149">
    <property type="entry name" value="BIFUNCTIONAL UDP-N-ACETYLGLUCOSAMINE 2-EPIMERASE_N-ACETYLMANNOSAMINE KINASE"/>
    <property type="match status" value="1"/>
</dbReference>
<proteinExistence type="inferred from homology"/>
<accession>A0ABW5WTU5</accession>
<dbReference type="NCBIfam" id="TIGR00744">
    <property type="entry name" value="ROK_glcA_fam"/>
    <property type="match status" value="1"/>
</dbReference>
<dbReference type="RefSeq" id="WP_377771426.1">
    <property type="nucleotide sequence ID" value="NZ_JBHUOQ010000001.1"/>
</dbReference>
<evidence type="ECO:0000313" key="10">
    <source>
        <dbReference type="Proteomes" id="UP001597519"/>
    </source>
</evidence>
<dbReference type="GO" id="GO:0004340">
    <property type="term" value="F:glucokinase activity"/>
    <property type="evidence" value="ECO:0007669"/>
    <property type="project" value="UniProtKB-EC"/>
</dbReference>
<gene>
    <name evidence="9" type="ORF">ACFSX4_03070</name>
</gene>
<evidence type="ECO:0000256" key="7">
    <source>
        <dbReference type="ARBA" id="ARBA00022840"/>
    </source>
</evidence>
<dbReference type="PANTHER" id="PTHR18964">
    <property type="entry name" value="ROK (REPRESSOR, ORF, KINASE) FAMILY"/>
    <property type="match status" value="1"/>
</dbReference>
<keyword evidence="10" id="KW-1185">Reference proteome</keyword>
<sequence length="320" mass="33994">MILSVDIGGTTCKLGVFNNDNTLKDKWQIATNILDEGKHILPDIYQSFLNYFDEIEEDISVCSGIGIGVPGPVDFNTGILNGAINLGWSDKKSVAEEFEKLSGISAIVDNDANIAALGEQAHGAGNNADDVVLVTLGTGVGGGVVSERKLMHGSNGSAGEIGHIKVDHNERFLCNCGLRGCLETVASATGMKNLAVYHYTHHFEETIISDIISDGTVNAKDIVEAAKENDALAIRVLEDVSQYIGHALSSISAVINPKVFIIGGGVSQAGDFLLNRIEAEYRPNTFSPAAEGTLIKIAELGNDAGIYGAMELVKQYIEEN</sequence>
<comment type="caution">
    <text evidence="9">The sequence shown here is derived from an EMBL/GenBank/DDBJ whole genome shotgun (WGS) entry which is preliminary data.</text>
</comment>
<keyword evidence="4 9" id="KW-0808">Transferase</keyword>
<dbReference type="SUPFAM" id="SSF53067">
    <property type="entry name" value="Actin-like ATPase domain"/>
    <property type="match status" value="1"/>
</dbReference>
<dbReference type="EMBL" id="JBHUOQ010000001">
    <property type="protein sequence ID" value="MFD2829433.1"/>
    <property type="molecule type" value="Genomic_DNA"/>
</dbReference>
<reference evidence="10" key="1">
    <citation type="journal article" date="2019" name="Int. J. Syst. Evol. Microbiol.">
        <title>The Global Catalogue of Microorganisms (GCM) 10K type strain sequencing project: providing services to taxonomists for standard genome sequencing and annotation.</title>
        <authorList>
            <consortium name="The Broad Institute Genomics Platform"/>
            <consortium name="The Broad Institute Genome Sequencing Center for Infectious Disease"/>
            <person name="Wu L."/>
            <person name="Ma J."/>
        </authorList>
    </citation>
    <scope>NUCLEOTIDE SEQUENCE [LARGE SCALE GENOMIC DNA]</scope>
    <source>
        <strain evidence="10">KCTC 33575</strain>
    </source>
</reference>
<dbReference type="InterPro" id="IPR049874">
    <property type="entry name" value="ROK_cs"/>
</dbReference>
<evidence type="ECO:0000256" key="8">
    <source>
        <dbReference type="ARBA" id="ARBA00032386"/>
    </source>
</evidence>
<evidence type="ECO:0000256" key="6">
    <source>
        <dbReference type="ARBA" id="ARBA00022777"/>
    </source>
</evidence>
<dbReference type="InterPro" id="IPR004654">
    <property type="entry name" value="ROK_glcA"/>
</dbReference>
<comment type="similarity">
    <text evidence="1">Belongs to the ROK (NagC/XylR) family.</text>
</comment>
<dbReference type="InterPro" id="IPR000600">
    <property type="entry name" value="ROK"/>
</dbReference>
<dbReference type="PROSITE" id="PS01125">
    <property type="entry name" value="ROK"/>
    <property type="match status" value="1"/>
</dbReference>
<dbReference type="Pfam" id="PF00480">
    <property type="entry name" value="ROK"/>
    <property type="match status" value="1"/>
</dbReference>
<dbReference type="Proteomes" id="UP001597519">
    <property type="component" value="Unassembled WGS sequence"/>
</dbReference>
<evidence type="ECO:0000256" key="2">
    <source>
        <dbReference type="ARBA" id="ARBA00012323"/>
    </source>
</evidence>
<dbReference type="EC" id="2.7.1.2" evidence="2"/>